<dbReference type="PANTHER" id="PTHR30328:SF54">
    <property type="entry name" value="HTH-TYPE TRANSCRIPTIONAL REPRESSOR SCO4008"/>
    <property type="match status" value="1"/>
</dbReference>
<keyword evidence="1 2" id="KW-0238">DNA-binding</keyword>
<organism evidence="4 5">
    <name type="scientific">Inquilinus limosus</name>
    <dbReference type="NCBI Taxonomy" id="171674"/>
    <lineage>
        <taxon>Bacteria</taxon>
        <taxon>Pseudomonadati</taxon>
        <taxon>Pseudomonadota</taxon>
        <taxon>Alphaproteobacteria</taxon>
        <taxon>Rhodospirillales</taxon>
        <taxon>Rhodospirillaceae</taxon>
        <taxon>Inquilinus</taxon>
    </lineage>
</organism>
<evidence type="ECO:0000256" key="2">
    <source>
        <dbReference type="PROSITE-ProRule" id="PRU00335"/>
    </source>
</evidence>
<feature type="DNA-binding region" description="H-T-H motif" evidence="2">
    <location>
        <begin position="22"/>
        <end position="41"/>
    </location>
</feature>
<sequence>MRQRILAAALTEFTRHGYGGARIDRIAAAAGANKRMLYYHVGNKETLYLAVLEATYARIRNAERALNLESLAPDAAIARLVEFTWSYFLEHPEFLIMLNQENLYQAQHLKKSPNVRPLHSPFVEMIGEVLGRGVAAGAFRAGIDPVQLYISIAGLAYFYVSNRWTLGVIFDRDLFEPQARAERLAHMTDLVLAALRP</sequence>
<comment type="caution">
    <text evidence="4">The sequence shown here is derived from an EMBL/GenBank/DDBJ whole genome shotgun (WGS) entry which is preliminary data.</text>
</comment>
<dbReference type="Pfam" id="PF00440">
    <property type="entry name" value="TetR_N"/>
    <property type="match status" value="1"/>
</dbReference>
<dbReference type="SUPFAM" id="SSF48498">
    <property type="entry name" value="Tetracyclin repressor-like, C-terminal domain"/>
    <property type="match status" value="1"/>
</dbReference>
<protein>
    <submittedName>
        <fullName evidence="4">TetR family transcriptional regulator</fullName>
    </submittedName>
</protein>
<evidence type="ECO:0000313" key="5">
    <source>
        <dbReference type="Proteomes" id="UP000196655"/>
    </source>
</evidence>
<dbReference type="Pfam" id="PF17938">
    <property type="entry name" value="TetR_C_29"/>
    <property type="match status" value="1"/>
</dbReference>
<evidence type="ECO:0000259" key="3">
    <source>
        <dbReference type="PROSITE" id="PS50977"/>
    </source>
</evidence>
<dbReference type="PANTHER" id="PTHR30328">
    <property type="entry name" value="TRANSCRIPTIONAL REPRESSOR"/>
    <property type="match status" value="1"/>
</dbReference>
<feature type="domain" description="HTH tetR-type" evidence="3">
    <location>
        <begin position="1"/>
        <end position="59"/>
    </location>
</feature>
<proteinExistence type="predicted"/>
<keyword evidence="5" id="KW-1185">Reference proteome</keyword>
<dbReference type="PROSITE" id="PS50977">
    <property type="entry name" value="HTH_TETR_2"/>
    <property type="match status" value="1"/>
</dbReference>
<gene>
    <name evidence="4" type="ORF">BWR60_31700</name>
</gene>
<dbReference type="GO" id="GO:0003677">
    <property type="term" value="F:DNA binding"/>
    <property type="evidence" value="ECO:0007669"/>
    <property type="project" value="UniProtKB-UniRule"/>
</dbReference>
<dbReference type="EMBL" id="NHON01000110">
    <property type="protein sequence ID" value="OWJ60827.1"/>
    <property type="molecule type" value="Genomic_DNA"/>
</dbReference>
<dbReference type="OrthoDB" id="2356263at2"/>
<dbReference type="InterPro" id="IPR001647">
    <property type="entry name" value="HTH_TetR"/>
</dbReference>
<accession>A0A211Z6U1</accession>
<reference evidence="5" key="1">
    <citation type="submission" date="2017-05" db="EMBL/GenBank/DDBJ databases">
        <authorList>
            <person name="Macchi M."/>
            <person name="Festa S."/>
            <person name="Coppotelli B.M."/>
            <person name="Morelli I.S."/>
        </authorList>
    </citation>
    <scope>NUCLEOTIDE SEQUENCE [LARGE SCALE GENOMIC DNA]</scope>
    <source>
        <strain evidence="5">I</strain>
    </source>
</reference>
<evidence type="ECO:0000313" key="4">
    <source>
        <dbReference type="EMBL" id="OWJ60827.1"/>
    </source>
</evidence>
<dbReference type="InterPro" id="IPR050109">
    <property type="entry name" value="HTH-type_TetR-like_transc_reg"/>
</dbReference>
<dbReference type="InterPro" id="IPR009057">
    <property type="entry name" value="Homeodomain-like_sf"/>
</dbReference>
<dbReference type="InterPro" id="IPR041474">
    <property type="entry name" value="NicS_C"/>
</dbReference>
<name>A0A211Z6U1_9PROT</name>
<evidence type="ECO:0000256" key="1">
    <source>
        <dbReference type="ARBA" id="ARBA00023125"/>
    </source>
</evidence>
<dbReference type="Gene3D" id="1.10.357.10">
    <property type="entry name" value="Tetracycline Repressor, domain 2"/>
    <property type="match status" value="1"/>
</dbReference>
<dbReference type="Proteomes" id="UP000196655">
    <property type="component" value="Unassembled WGS sequence"/>
</dbReference>
<dbReference type="SUPFAM" id="SSF46689">
    <property type="entry name" value="Homeodomain-like"/>
    <property type="match status" value="1"/>
</dbReference>
<dbReference type="InterPro" id="IPR036271">
    <property type="entry name" value="Tet_transcr_reg_TetR-rel_C_sf"/>
</dbReference>
<dbReference type="STRING" id="1122125.GCA_000423185_03728"/>
<dbReference type="AlphaFoldDB" id="A0A211Z6U1"/>
<dbReference type="PRINTS" id="PR00455">
    <property type="entry name" value="HTHTETR"/>
</dbReference>